<organism evidence="3 4">
    <name type="scientific">Paenibacillus baimaensis</name>
    <dbReference type="NCBI Taxonomy" id="2982185"/>
    <lineage>
        <taxon>Bacteria</taxon>
        <taxon>Bacillati</taxon>
        <taxon>Bacillota</taxon>
        <taxon>Bacilli</taxon>
        <taxon>Bacillales</taxon>
        <taxon>Paenibacillaceae</taxon>
        <taxon>Paenibacillus</taxon>
    </lineage>
</organism>
<keyword evidence="4" id="KW-1185">Reference proteome</keyword>
<evidence type="ECO:0000313" key="3">
    <source>
        <dbReference type="EMBL" id="MCU6790714.1"/>
    </source>
</evidence>
<accession>A0ABT2U7V7</accession>
<evidence type="ECO:0000256" key="1">
    <source>
        <dbReference type="PROSITE-ProRule" id="PRU00409"/>
    </source>
</evidence>
<evidence type="ECO:0000259" key="2">
    <source>
        <dbReference type="PROSITE" id="PS50975"/>
    </source>
</evidence>
<dbReference type="InterPro" id="IPR026838">
    <property type="entry name" value="YheC/D"/>
</dbReference>
<dbReference type="Gene3D" id="3.30.470.20">
    <property type="entry name" value="ATP-grasp fold, B domain"/>
    <property type="match status" value="1"/>
</dbReference>
<proteinExistence type="predicted"/>
<comment type="caution">
    <text evidence="3">The sequence shown here is derived from an EMBL/GenBank/DDBJ whole genome shotgun (WGS) entry which is preliminary data.</text>
</comment>
<dbReference type="InterPro" id="IPR011761">
    <property type="entry name" value="ATP-grasp"/>
</dbReference>
<sequence length="256" mass="29886">MRKVNYSRHIVSKWRKTSVMLRNAKLRTYVPVTRKMTRTSLHDLLNQYGMVYIKPDSGTYGNGVMRVEKSSVTDGKRYKYQNGVVKKSFSDFDNLYNSIRKRTRKRLYLVQKGIHLTKYRNRRFDIRVMVQQTPNRNWEATGVIGRVAHPKKIVTNVHNGGTLKPIGTLLSAYVSGTAKKKYIHRLRKLGLSTARQLHTTYRGLKEIGLDVALDDKLHPWVLEVNTSPDPYIFRRLKDKSIFGKIRRYARAYGKRL</sequence>
<dbReference type="PROSITE" id="PS50975">
    <property type="entry name" value="ATP_GRASP"/>
    <property type="match status" value="1"/>
</dbReference>
<keyword evidence="1" id="KW-0547">Nucleotide-binding</keyword>
<gene>
    <name evidence="3" type="ORF">OB236_01120</name>
</gene>
<feature type="domain" description="ATP-grasp" evidence="2">
    <location>
        <begin position="22"/>
        <end position="250"/>
    </location>
</feature>
<dbReference type="EMBL" id="JAOQIO010000005">
    <property type="protein sequence ID" value="MCU6790714.1"/>
    <property type="molecule type" value="Genomic_DNA"/>
</dbReference>
<protein>
    <submittedName>
        <fullName evidence="3">YheC/YheD family protein</fullName>
    </submittedName>
</protein>
<dbReference type="SUPFAM" id="SSF56059">
    <property type="entry name" value="Glutathione synthetase ATP-binding domain-like"/>
    <property type="match status" value="1"/>
</dbReference>
<dbReference type="Proteomes" id="UP001652445">
    <property type="component" value="Unassembled WGS sequence"/>
</dbReference>
<keyword evidence="1" id="KW-0067">ATP-binding</keyword>
<reference evidence="3 4" key="1">
    <citation type="submission" date="2022-09" db="EMBL/GenBank/DDBJ databases">
        <authorList>
            <person name="Han X.L."/>
            <person name="Wang Q."/>
            <person name="Lu T."/>
        </authorList>
    </citation>
    <scope>NUCLEOTIDE SEQUENCE [LARGE SCALE GENOMIC DNA]</scope>
    <source>
        <strain evidence="3 4">WQ 127069</strain>
    </source>
</reference>
<evidence type="ECO:0000313" key="4">
    <source>
        <dbReference type="Proteomes" id="UP001652445"/>
    </source>
</evidence>
<name>A0ABT2U7V7_9BACL</name>
<dbReference type="Pfam" id="PF14398">
    <property type="entry name" value="ATPgrasp_YheCD"/>
    <property type="match status" value="1"/>
</dbReference>
<dbReference type="RefSeq" id="WP_076236289.1">
    <property type="nucleotide sequence ID" value="NZ_JAOQIO010000005.1"/>
</dbReference>